<evidence type="ECO:0000313" key="3">
    <source>
        <dbReference type="Proteomes" id="UP000620124"/>
    </source>
</evidence>
<name>A0A8H7CFE3_9AGAR</name>
<organism evidence="2 3">
    <name type="scientific">Mycena venus</name>
    <dbReference type="NCBI Taxonomy" id="2733690"/>
    <lineage>
        <taxon>Eukaryota</taxon>
        <taxon>Fungi</taxon>
        <taxon>Dikarya</taxon>
        <taxon>Basidiomycota</taxon>
        <taxon>Agaricomycotina</taxon>
        <taxon>Agaricomycetes</taxon>
        <taxon>Agaricomycetidae</taxon>
        <taxon>Agaricales</taxon>
        <taxon>Marasmiineae</taxon>
        <taxon>Mycenaceae</taxon>
        <taxon>Mycena</taxon>
    </lineage>
</organism>
<dbReference type="Gene3D" id="3.80.10.10">
    <property type="entry name" value="Ribonuclease Inhibitor"/>
    <property type="match status" value="1"/>
</dbReference>
<dbReference type="AlphaFoldDB" id="A0A8H7CFE3"/>
<sequence>MEGATLVNLPPELERDIFELAAWEYPEAVKTLILVARRVCIWIEPQLYQVVLSRGSGATERLLQMMHSKPPEFLREHVCHLALSSLTPRSDVTRILSTCTNVHDLAIWTGDTYPELLSDMRHLTNLRRLSINLFDLFGGHNGFQLPRPEELLPLPFAHLTHLDVFSSMPEPMWPVFGMFPCLTHLAFSDYYHPEMVHTTLDTCAVLQLLVIVWTYDDDPDAGGEDNHDTSEISDPRFCTIPCHLFESDWEEGAWGGLDFWRRAEIELRERGERRQGSVSEESQPLHAQESQ</sequence>
<dbReference type="InterPro" id="IPR032675">
    <property type="entry name" value="LRR_dom_sf"/>
</dbReference>
<evidence type="ECO:0000256" key="1">
    <source>
        <dbReference type="SAM" id="MobiDB-lite"/>
    </source>
</evidence>
<keyword evidence="3" id="KW-1185">Reference proteome</keyword>
<dbReference type="SUPFAM" id="SSF52047">
    <property type="entry name" value="RNI-like"/>
    <property type="match status" value="1"/>
</dbReference>
<evidence type="ECO:0000313" key="2">
    <source>
        <dbReference type="EMBL" id="KAF7335649.1"/>
    </source>
</evidence>
<dbReference type="OrthoDB" id="3021279at2759"/>
<feature type="region of interest" description="Disordered" evidence="1">
    <location>
        <begin position="270"/>
        <end position="291"/>
    </location>
</feature>
<accession>A0A8H7CFE3</accession>
<proteinExistence type="predicted"/>
<dbReference type="Proteomes" id="UP000620124">
    <property type="component" value="Unassembled WGS sequence"/>
</dbReference>
<comment type="caution">
    <text evidence="2">The sequence shown here is derived from an EMBL/GenBank/DDBJ whole genome shotgun (WGS) entry which is preliminary data.</text>
</comment>
<reference evidence="2" key="1">
    <citation type="submission" date="2020-05" db="EMBL/GenBank/DDBJ databases">
        <title>Mycena genomes resolve the evolution of fungal bioluminescence.</title>
        <authorList>
            <person name="Tsai I.J."/>
        </authorList>
    </citation>
    <scope>NUCLEOTIDE SEQUENCE</scope>
    <source>
        <strain evidence="2">CCC161011</strain>
    </source>
</reference>
<dbReference type="EMBL" id="JACAZI010000024">
    <property type="protein sequence ID" value="KAF7335649.1"/>
    <property type="molecule type" value="Genomic_DNA"/>
</dbReference>
<protein>
    <submittedName>
        <fullName evidence="2">Uncharacterized protein</fullName>
    </submittedName>
</protein>
<gene>
    <name evidence="2" type="ORF">MVEN_02219800</name>
</gene>